<accession>A0A2G6EB64</accession>
<reference evidence="1 2" key="1">
    <citation type="submission" date="2017-10" db="EMBL/GenBank/DDBJ databases">
        <title>Novel microbial diversity and functional potential in the marine mammal oral microbiome.</title>
        <authorList>
            <person name="Dudek N.K."/>
            <person name="Sun C.L."/>
            <person name="Burstein D."/>
            <person name="Kantor R.S."/>
            <person name="Aliaga Goltsman D.S."/>
            <person name="Bik E.M."/>
            <person name="Thomas B.C."/>
            <person name="Banfield J.F."/>
            <person name="Relman D.A."/>
        </authorList>
    </citation>
    <scope>NUCLEOTIDE SEQUENCE [LARGE SCALE GENOMIC DNA]</scope>
    <source>
        <strain evidence="1">DOLZORAL124_49_17</strain>
    </source>
</reference>
<dbReference type="Proteomes" id="UP000229740">
    <property type="component" value="Unassembled WGS sequence"/>
</dbReference>
<dbReference type="EMBL" id="PDPS01000018">
    <property type="protein sequence ID" value="PID59330.1"/>
    <property type="molecule type" value="Genomic_DNA"/>
</dbReference>
<sequence>MKSSPNFAFGSDSPAEMVEAARSVTSFLTRFVEFMDCCDDNRLNSAESDGLHRILIALDTTLKMASEKL</sequence>
<proteinExistence type="predicted"/>
<evidence type="ECO:0000313" key="1">
    <source>
        <dbReference type="EMBL" id="PID59330.1"/>
    </source>
</evidence>
<evidence type="ECO:0000313" key="2">
    <source>
        <dbReference type="Proteomes" id="UP000229740"/>
    </source>
</evidence>
<dbReference type="AlphaFoldDB" id="A0A2G6EB64"/>
<protein>
    <submittedName>
        <fullName evidence="1">Uncharacterized protein</fullName>
    </submittedName>
</protein>
<gene>
    <name evidence="1" type="ORF">CSB45_00925</name>
</gene>
<name>A0A2G6EB64_9BACT</name>
<comment type="caution">
    <text evidence="1">The sequence shown here is derived from an EMBL/GenBank/DDBJ whole genome shotgun (WGS) entry which is preliminary data.</text>
</comment>
<organism evidence="1 2">
    <name type="scientific">candidate division KSB3 bacterium</name>
    <dbReference type="NCBI Taxonomy" id="2044937"/>
    <lineage>
        <taxon>Bacteria</taxon>
        <taxon>candidate division KSB3</taxon>
    </lineage>
</organism>